<feature type="region of interest" description="Disordered" evidence="5">
    <location>
        <begin position="306"/>
        <end position="327"/>
    </location>
</feature>
<reference evidence="7 8" key="1">
    <citation type="journal article" date="2009" name="Science">
        <title>Green evolution and dynamic adaptations revealed by genomes of the marine picoeukaryotes Micromonas.</title>
        <authorList>
            <person name="Worden A.Z."/>
            <person name="Lee J.H."/>
            <person name="Mock T."/>
            <person name="Rouze P."/>
            <person name="Simmons M.P."/>
            <person name="Aerts A.L."/>
            <person name="Allen A.E."/>
            <person name="Cuvelier M.L."/>
            <person name="Derelle E."/>
            <person name="Everett M.V."/>
            <person name="Foulon E."/>
            <person name="Grimwood J."/>
            <person name="Gundlach H."/>
            <person name="Henrissat B."/>
            <person name="Napoli C."/>
            <person name="McDonald S.M."/>
            <person name="Parker M.S."/>
            <person name="Rombauts S."/>
            <person name="Salamov A."/>
            <person name="Von Dassow P."/>
            <person name="Badger J.H."/>
            <person name="Coutinho P.M."/>
            <person name="Demir E."/>
            <person name="Dubchak I."/>
            <person name="Gentemann C."/>
            <person name="Eikrem W."/>
            <person name="Gready J.E."/>
            <person name="John U."/>
            <person name="Lanier W."/>
            <person name="Lindquist E.A."/>
            <person name="Lucas S."/>
            <person name="Mayer K.F."/>
            <person name="Moreau H."/>
            <person name="Not F."/>
            <person name="Otillar R."/>
            <person name="Panaud O."/>
            <person name="Pangilinan J."/>
            <person name="Paulsen I."/>
            <person name="Piegu B."/>
            <person name="Poliakov A."/>
            <person name="Robbens S."/>
            <person name="Schmutz J."/>
            <person name="Toulza E."/>
            <person name="Wyss T."/>
            <person name="Zelensky A."/>
            <person name="Zhou K."/>
            <person name="Armbrust E.V."/>
            <person name="Bhattacharya D."/>
            <person name="Goodenough U.W."/>
            <person name="Van de Peer Y."/>
            <person name="Grigoriev I.V."/>
        </authorList>
    </citation>
    <scope>NUCLEOTIDE SEQUENCE [LARGE SCALE GENOMIC DNA]</scope>
    <source>
        <strain evidence="7 8">CCMP1545</strain>
    </source>
</reference>
<dbReference type="GO" id="GO:0042054">
    <property type="term" value="F:histone methyltransferase activity"/>
    <property type="evidence" value="ECO:0007669"/>
    <property type="project" value="TreeGrafter"/>
</dbReference>
<dbReference type="Gene3D" id="2.70.160.11">
    <property type="entry name" value="Hnrnp arginine n-methyltransferase1"/>
    <property type="match status" value="1"/>
</dbReference>
<dbReference type="PANTHER" id="PTHR11006">
    <property type="entry name" value="PROTEIN ARGININE N-METHYLTRANSFERASE"/>
    <property type="match status" value="1"/>
</dbReference>
<evidence type="ECO:0000313" key="8">
    <source>
        <dbReference type="Proteomes" id="UP000001876"/>
    </source>
</evidence>
<evidence type="ECO:0000256" key="1">
    <source>
        <dbReference type="ARBA" id="ARBA00022603"/>
    </source>
</evidence>
<dbReference type="RefSeq" id="XP_003057534.1">
    <property type="nucleotide sequence ID" value="XM_003057488.1"/>
</dbReference>
<dbReference type="InterPro" id="IPR025799">
    <property type="entry name" value="Arg_MeTrfase"/>
</dbReference>
<dbReference type="Pfam" id="PF06325">
    <property type="entry name" value="PrmA"/>
    <property type="match status" value="1"/>
</dbReference>
<sequence>MLDDVPRTRAYRVALEKNPTLTAGATVLDVGCGTGILSMFAARGGAASVVGVDGAAAIADVARANVRDNGLSDKVTIVHGKLEELLREEEEEEGEGAGGRLLRAAAADGSTSKFDVLVSEWMGYGLLYESMLDTVIAARDALLKPGGAVLPDVATIHVAGFGRNATSLPFWDDVYGFRMPEVQSRLIQDAARSGFAVVCPVKGEHVVTSSAEVQRLDLATMTVKDTEFTSSECVLTARGDGVRGDEEDACHGVVMWFDTEFSARFCVDAPTTLSTSPYEEKTHWAQAMLHFPEPIFLHPDGCLATTGGGGGGGSESESESDLGGEARPAHGVKVRLGMAKCDAARNDHRALDVSLEWVPVDADGNEGGKRRARIYKL</sequence>
<dbReference type="OMA" id="HENMVRD"/>
<accession>C1MN83</accession>
<dbReference type="SUPFAM" id="SSF53335">
    <property type="entry name" value="S-adenosyl-L-methionine-dependent methyltransferases"/>
    <property type="match status" value="1"/>
</dbReference>
<dbReference type="PROSITE" id="PS51678">
    <property type="entry name" value="SAM_MT_PRMT"/>
    <property type="match status" value="1"/>
</dbReference>
<dbReference type="GO" id="GO:0005634">
    <property type="term" value="C:nucleus"/>
    <property type="evidence" value="ECO:0007669"/>
    <property type="project" value="TreeGrafter"/>
</dbReference>
<dbReference type="Pfam" id="PF22528">
    <property type="entry name" value="PRMT_C"/>
    <property type="match status" value="1"/>
</dbReference>
<dbReference type="AlphaFoldDB" id="C1MN83"/>
<dbReference type="EMBL" id="GG663737">
    <property type="protein sequence ID" value="EEH59179.1"/>
    <property type="molecule type" value="Genomic_DNA"/>
</dbReference>
<proteinExistence type="predicted"/>
<evidence type="ECO:0000259" key="6">
    <source>
        <dbReference type="Pfam" id="PF22528"/>
    </source>
</evidence>
<evidence type="ECO:0000256" key="2">
    <source>
        <dbReference type="ARBA" id="ARBA00022679"/>
    </source>
</evidence>
<dbReference type="PANTHER" id="PTHR11006:SF89">
    <property type="entry name" value="PROTEIN ARGININE N-METHYLTRANSFERASE 3-RELATED"/>
    <property type="match status" value="1"/>
</dbReference>
<dbReference type="InterPro" id="IPR029063">
    <property type="entry name" value="SAM-dependent_MTases_sf"/>
</dbReference>
<protein>
    <submittedName>
        <fullName evidence="7">Protein arginine methyltransferase</fullName>
    </submittedName>
</protein>
<feature type="domain" description="Protein arginine N-methyltransferase" evidence="6">
    <location>
        <begin position="153"/>
        <end position="298"/>
    </location>
</feature>
<keyword evidence="8" id="KW-1185">Reference proteome</keyword>
<gene>
    <name evidence="7" type="ORF">MICPUCDRAFT_14868</name>
</gene>
<dbReference type="STRING" id="564608.C1MN83"/>
<keyword evidence="3 4" id="KW-0949">S-adenosyl-L-methionine</keyword>
<dbReference type="KEGG" id="mpp:MICPUCDRAFT_14868"/>
<organism evidence="8">
    <name type="scientific">Micromonas pusilla (strain CCMP1545)</name>
    <name type="common">Picoplanktonic green alga</name>
    <dbReference type="NCBI Taxonomy" id="564608"/>
    <lineage>
        <taxon>Eukaryota</taxon>
        <taxon>Viridiplantae</taxon>
        <taxon>Chlorophyta</taxon>
        <taxon>Mamiellophyceae</taxon>
        <taxon>Mamiellales</taxon>
        <taxon>Mamiellaceae</taxon>
        <taxon>Micromonas</taxon>
    </lineage>
</organism>
<dbReference type="CDD" id="cd02440">
    <property type="entry name" value="AdoMet_MTases"/>
    <property type="match status" value="1"/>
</dbReference>
<dbReference type="GeneID" id="9682499"/>
<evidence type="ECO:0000256" key="3">
    <source>
        <dbReference type="ARBA" id="ARBA00022691"/>
    </source>
</evidence>
<dbReference type="Proteomes" id="UP000001876">
    <property type="component" value="Unassembled WGS sequence"/>
</dbReference>
<dbReference type="OrthoDB" id="7848332at2759"/>
<keyword evidence="1 4" id="KW-0489">Methyltransferase</keyword>
<dbReference type="eggNOG" id="KOG1499">
    <property type="taxonomic scope" value="Eukaryota"/>
</dbReference>
<dbReference type="InterPro" id="IPR055135">
    <property type="entry name" value="PRMT_dom"/>
</dbReference>
<dbReference type="GO" id="GO:0032259">
    <property type="term" value="P:methylation"/>
    <property type="evidence" value="ECO:0007669"/>
    <property type="project" value="UniProtKB-KW"/>
</dbReference>
<evidence type="ECO:0000256" key="5">
    <source>
        <dbReference type="SAM" id="MobiDB-lite"/>
    </source>
</evidence>
<name>C1MN83_MICPC</name>
<dbReference type="GO" id="GO:0016274">
    <property type="term" value="F:protein-arginine N-methyltransferase activity"/>
    <property type="evidence" value="ECO:0007669"/>
    <property type="project" value="InterPro"/>
</dbReference>
<dbReference type="Gene3D" id="3.40.50.150">
    <property type="entry name" value="Vaccinia Virus protein VP39"/>
    <property type="match status" value="1"/>
</dbReference>
<evidence type="ECO:0000313" key="7">
    <source>
        <dbReference type="EMBL" id="EEH59179.1"/>
    </source>
</evidence>
<evidence type="ECO:0000256" key="4">
    <source>
        <dbReference type="PROSITE-ProRule" id="PRU01015"/>
    </source>
</evidence>
<keyword evidence="2 4" id="KW-0808">Transferase</keyword>